<protein>
    <submittedName>
        <fullName evidence="3">Unnamed protein product</fullName>
    </submittedName>
</protein>
<evidence type="ECO:0000313" key="4">
    <source>
        <dbReference type="Proteomes" id="UP001165083"/>
    </source>
</evidence>
<comment type="caution">
    <text evidence="3">The sequence shown here is derived from an EMBL/GenBank/DDBJ whole genome shotgun (WGS) entry which is preliminary data.</text>
</comment>
<feature type="region of interest" description="Disordered" evidence="1">
    <location>
        <begin position="109"/>
        <end position="130"/>
    </location>
</feature>
<feature type="compositionally biased region" description="Acidic residues" evidence="1">
    <location>
        <begin position="165"/>
        <end position="183"/>
    </location>
</feature>
<dbReference type="Proteomes" id="UP001165083">
    <property type="component" value="Unassembled WGS sequence"/>
</dbReference>
<dbReference type="SUPFAM" id="SSF56672">
    <property type="entry name" value="DNA/RNA polymerases"/>
    <property type="match status" value="2"/>
</dbReference>
<dbReference type="CDD" id="cd01647">
    <property type="entry name" value="RT_LTR"/>
    <property type="match status" value="1"/>
</dbReference>
<dbReference type="Gene3D" id="3.30.70.270">
    <property type="match status" value="3"/>
</dbReference>
<name>A0A9W6XAY6_9STRA</name>
<feature type="domain" description="Reverse transcriptase" evidence="2">
    <location>
        <begin position="384"/>
        <end position="481"/>
    </location>
</feature>
<dbReference type="EMBL" id="BSXW01001224">
    <property type="protein sequence ID" value="GMF34888.1"/>
    <property type="molecule type" value="Genomic_DNA"/>
</dbReference>
<sequence length="706" mass="78204">MTAIQHEVIVKDARGNTDLVPPAVDSLTHPTTAVSGVNCANKCMMLADAKSSKKLQTCPPTETGLVPIGLPQLAEPAVEAECIYAFVGKCEWPEEDGNEIMKTTELLQERRGNFGGGDMKKYSDEGSSRDATDNWLYDQWLSRQPSAVEKPTYATPTGILQCPPDDSEDEMSSADDWSNDNDESVAAMGEAKTPGEHTNRAEPEDIGGDNSQTTSIECKVSPLQVLENTFISVIRVLTTEGNEANNSSADNSFEHLAAEIGLEDYAHELAFLSDLTETSATELDFWAPNVQNPELTTDQQERLVGVLEKHRRIMISSGNAFPPPAYGVVCDIDVQGHEPIKQRARRIPMRHLKKLYELLKGLLKANLVAFSDSPWASPIVIVLKKNGVDIRLCIDCKLVNAITAIMEYAMPLVDDLLTDLEAYLWFCLLDAASGFWAIMMTLRARKISAFVCPLGHFEWLRMPFGLKNAPMIYQRMLDNALWGFVQPKGGWRGFAERMKTAEEQARAIHAGAENSTPVPTSPSTFTRTKFAVAHENSGVADPVLDLVNHPGTDMFSTNESDQSSLVLVFDRRSFVDDMCFGGTPFDNCLNTLDKLLARFEECRISVSFTKSIIVQSRVNFLSHEVSRDGLRADPKKLEAITRLPFPKTKKGMQSFLGALNYYSRFIQNFAVYGAALYQLKDEDFTTRGDLTVPRRMGTQHDVAADA</sequence>
<dbReference type="InterPro" id="IPR051320">
    <property type="entry name" value="Viral_Replic_Matur_Polypro"/>
</dbReference>
<dbReference type="PANTHER" id="PTHR33064:SF37">
    <property type="entry name" value="RIBONUCLEASE H"/>
    <property type="match status" value="1"/>
</dbReference>
<dbReference type="AlphaFoldDB" id="A0A9W6XAY6"/>
<dbReference type="InterPro" id="IPR043128">
    <property type="entry name" value="Rev_trsase/Diguanyl_cyclase"/>
</dbReference>
<dbReference type="Gene3D" id="3.10.10.10">
    <property type="entry name" value="HIV Type 1 Reverse Transcriptase, subunit A, domain 1"/>
    <property type="match status" value="1"/>
</dbReference>
<feature type="region of interest" description="Disordered" evidence="1">
    <location>
        <begin position="147"/>
        <end position="212"/>
    </location>
</feature>
<dbReference type="OrthoDB" id="127291at2759"/>
<dbReference type="InterPro" id="IPR043502">
    <property type="entry name" value="DNA/RNA_pol_sf"/>
</dbReference>
<dbReference type="PANTHER" id="PTHR33064">
    <property type="entry name" value="POL PROTEIN"/>
    <property type="match status" value="1"/>
</dbReference>
<organism evidence="3 4">
    <name type="scientific">Phytophthora lilii</name>
    <dbReference type="NCBI Taxonomy" id="2077276"/>
    <lineage>
        <taxon>Eukaryota</taxon>
        <taxon>Sar</taxon>
        <taxon>Stramenopiles</taxon>
        <taxon>Oomycota</taxon>
        <taxon>Peronosporomycetes</taxon>
        <taxon>Peronosporales</taxon>
        <taxon>Peronosporaceae</taxon>
        <taxon>Phytophthora</taxon>
    </lineage>
</organism>
<gene>
    <name evidence="3" type="ORF">Plil01_001484700</name>
</gene>
<accession>A0A9W6XAY6</accession>
<feature type="compositionally biased region" description="Basic and acidic residues" evidence="1">
    <location>
        <begin position="193"/>
        <end position="203"/>
    </location>
</feature>
<proteinExistence type="predicted"/>
<dbReference type="InterPro" id="IPR000477">
    <property type="entry name" value="RT_dom"/>
</dbReference>
<keyword evidence="4" id="KW-1185">Reference proteome</keyword>
<reference evidence="3" key="1">
    <citation type="submission" date="2023-04" db="EMBL/GenBank/DDBJ databases">
        <title>Phytophthora lilii NBRC 32176.</title>
        <authorList>
            <person name="Ichikawa N."/>
            <person name="Sato H."/>
            <person name="Tonouchi N."/>
        </authorList>
    </citation>
    <scope>NUCLEOTIDE SEQUENCE</scope>
    <source>
        <strain evidence="3">NBRC 32176</strain>
    </source>
</reference>
<dbReference type="Pfam" id="PF00078">
    <property type="entry name" value="RVT_1"/>
    <property type="match status" value="1"/>
</dbReference>
<evidence type="ECO:0000256" key="1">
    <source>
        <dbReference type="SAM" id="MobiDB-lite"/>
    </source>
</evidence>
<evidence type="ECO:0000259" key="2">
    <source>
        <dbReference type="Pfam" id="PF00078"/>
    </source>
</evidence>
<evidence type="ECO:0000313" key="3">
    <source>
        <dbReference type="EMBL" id="GMF34888.1"/>
    </source>
</evidence>